<dbReference type="Gene3D" id="3.40.190.10">
    <property type="entry name" value="Periplasmic binding protein-like II"/>
    <property type="match status" value="1"/>
</dbReference>
<name>A0A348AEE3_9FIRM</name>
<proteinExistence type="inferred from homology"/>
<accession>A0A348AEE3</accession>
<dbReference type="GO" id="GO:1904680">
    <property type="term" value="F:peptide transmembrane transporter activity"/>
    <property type="evidence" value="ECO:0007669"/>
    <property type="project" value="TreeGrafter"/>
</dbReference>
<dbReference type="KEGG" id="mana:MAMMFC1_00074"/>
<dbReference type="PROSITE" id="PS51257">
    <property type="entry name" value="PROKAR_LIPOPROTEIN"/>
    <property type="match status" value="1"/>
</dbReference>
<dbReference type="InterPro" id="IPR030678">
    <property type="entry name" value="Peptide/Ni-bd"/>
</dbReference>
<dbReference type="AlphaFoldDB" id="A0A348AEE3"/>
<dbReference type="GO" id="GO:0042597">
    <property type="term" value="C:periplasmic space"/>
    <property type="evidence" value="ECO:0007669"/>
    <property type="project" value="UniProtKB-ARBA"/>
</dbReference>
<dbReference type="GO" id="GO:0043190">
    <property type="term" value="C:ATP-binding cassette (ABC) transporter complex"/>
    <property type="evidence" value="ECO:0007669"/>
    <property type="project" value="InterPro"/>
</dbReference>
<dbReference type="Proteomes" id="UP000276437">
    <property type="component" value="Chromosome"/>
</dbReference>
<evidence type="ECO:0000313" key="6">
    <source>
        <dbReference type="Proteomes" id="UP000276437"/>
    </source>
</evidence>
<gene>
    <name evidence="5" type="primary">appA_2</name>
    <name evidence="5" type="ORF">MAMMFC1_00074</name>
</gene>
<dbReference type="PANTHER" id="PTHR30290">
    <property type="entry name" value="PERIPLASMIC BINDING COMPONENT OF ABC TRANSPORTER"/>
    <property type="match status" value="1"/>
</dbReference>
<dbReference type="EMBL" id="AP018449">
    <property type="protein sequence ID" value="BBB89441.1"/>
    <property type="molecule type" value="Genomic_DNA"/>
</dbReference>
<dbReference type="GO" id="GO:0015833">
    <property type="term" value="P:peptide transport"/>
    <property type="evidence" value="ECO:0007669"/>
    <property type="project" value="TreeGrafter"/>
</dbReference>
<dbReference type="SUPFAM" id="SSF53850">
    <property type="entry name" value="Periplasmic binding protein-like II"/>
    <property type="match status" value="1"/>
</dbReference>
<reference evidence="5 6" key="1">
    <citation type="journal article" date="2018" name="Int. J. Syst. Evol. Microbiol.">
        <title>Methylomusa anaerophila gen. nov., sp. nov., an anaerobic methanol-utilizing bacterium isolated from a microbial fuel cell.</title>
        <authorList>
            <person name="Amano N."/>
            <person name="Yamamuro A."/>
            <person name="Miyahara M."/>
            <person name="Kouzuma A."/>
            <person name="Abe T."/>
            <person name="Watanabe K."/>
        </authorList>
    </citation>
    <scope>NUCLEOTIDE SEQUENCE [LARGE SCALE GENOMIC DNA]</scope>
    <source>
        <strain evidence="5 6">MMFC1</strain>
    </source>
</reference>
<dbReference type="InterPro" id="IPR000914">
    <property type="entry name" value="SBP_5_dom"/>
</dbReference>
<dbReference type="InterPro" id="IPR039424">
    <property type="entry name" value="SBP_5"/>
</dbReference>
<dbReference type="PANTHER" id="PTHR30290:SF9">
    <property type="entry name" value="OLIGOPEPTIDE-BINDING PROTEIN APPA"/>
    <property type="match status" value="1"/>
</dbReference>
<keyword evidence="2" id="KW-0813">Transport</keyword>
<evidence type="ECO:0000256" key="2">
    <source>
        <dbReference type="ARBA" id="ARBA00022448"/>
    </source>
</evidence>
<organism evidence="5 6">
    <name type="scientific">Methylomusa anaerophila</name>
    <dbReference type="NCBI Taxonomy" id="1930071"/>
    <lineage>
        <taxon>Bacteria</taxon>
        <taxon>Bacillati</taxon>
        <taxon>Bacillota</taxon>
        <taxon>Negativicutes</taxon>
        <taxon>Selenomonadales</taxon>
        <taxon>Sporomusaceae</taxon>
        <taxon>Methylomusa</taxon>
    </lineage>
</organism>
<dbReference type="Gene3D" id="3.90.76.10">
    <property type="entry name" value="Dipeptide-binding Protein, Domain 1"/>
    <property type="match status" value="1"/>
</dbReference>
<evidence type="ECO:0000256" key="3">
    <source>
        <dbReference type="ARBA" id="ARBA00022729"/>
    </source>
</evidence>
<evidence type="ECO:0000313" key="5">
    <source>
        <dbReference type="EMBL" id="BBB89441.1"/>
    </source>
</evidence>
<dbReference type="PIRSF" id="PIRSF002741">
    <property type="entry name" value="MppA"/>
    <property type="match status" value="1"/>
</dbReference>
<dbReference type="RefSeq" id="WP_126305582.1">
    <property type="nucleotide sequence ID" value="NZ_AP018449.1"/>
</dbReference>
<dbReference type="OrthoDB" id="137511at2"/>
<comment type="similarity">
    <text evidence="1">Belongs to the bacterial solute-binding protein 5 family.</text>
</comment>
<evidence type="ECO:0000259" key="4">
    <source>
        <dbReference type="Pfam" id="PF00496"/>
    </source>
</evidence>
<dbReference type="Pfam" id="PF00496">
    <property type="entry name" value="SBP_bac_5"/>
    <property type="match status" value="1"/>
</dbReference>
<feature type="domain" description="Solute-binding protein family 5" evidence="4">
    <location>
        <begin position="82"/>
        <end position="443"/>
    </location>
</feature>
<keyword evidence="6" id="KW-1185">Reference proteome</keyword>
<protein>
    <submittedName>
        <fullName evidence="5">Oligopeptide-binding protein AppA</fullName>
    </submittedName>
</protein>
<dbReference type="Gene3D" id="3.10.105.10">
    <property type="entry name" value="Dipeptide-binding Protein, Domain 3"/>
    <property type="match status" value="1"/>
</dbReference>
<keyword evidence="3" id="KW-0732">Signal</keyword>
<evidence type="ECO:0000256" key="1">
    <source>
        <dbReference type="ARBA" id="ARBA00005695"/>
    </source>
</evidence>
<sequence>MSSKGKITRQLTAVICIMAVSLSLIGCSLSSSGTKTTKVTDLSNTLVYAGENIDTINPILSDHGELSSIVFSGLMNYDAAGKPVVDLAESYTYDDSSLTYTFNLRKGVLWHDGKPFTAEDVVFTYKKLTTDKTLSASILSQYLDIASVQAKDENTVIIVLSKYNAAMLDYFTVGILPKHLLEGQDITTSSFNQKPVGTGRYKFVEWDKAGGTITLVRNEKYYGKVPNIEKLVYKTVAVESTKALMLESGEADLAWLNANYAKKFRGKAGYKNFDFKTADYRAVSPDFKSAFWIKNKDSIGVLNYAINKDAVVKSVLNSQGSTAYSPIQLNSFGGNKAADIYKYDLNKFAEEMKKLGWIKGSDGIYERNGDKFHFKIQVRDYEEERIDIANIVSKQLKDAGVEMEIALVTKFDWKAGYDGFLAGYAAEFDPDGTYQQFLSSGSANTMKYSNPVVDDILTKARHTKDVNERKALYGEFEVAFAKEPASILIAFLDGNYVGISGLNGLDTTRLLGHHAVGVMWNIENWTLSKK</sequence>